<dbReference type="InterPro" id="IPR008030">
    <property type="entry name" value="NmrA-like"/>
</dbReference>
<dbReference type="SUPFAM" id="SSF51735">
    <property type="entry name" value="NAD(P)-binding Rossmann-fold domains"/>
    <property type="match status" value="1"/>
</dbReference>
<gene>
    <name evidence="4" type="ORF">EKO27_g7446</name>
</gene>
<dbReference type="Pfam" id="PF05368">
    <property type="entry name" value="NmrA"/>
    <property type="match status" value="1"/>
</dbReference>
<keyword evidence="1" id="KW-0521">NADP</keyword>
<comment type="caution">
    <text evidence="4">The sequence shown here is derived from an EMBL/GenBank/DDBJ whole genome shotgun (WGS) entry which is preliminary data.</text>
</comment>
<dbReference type="AlphaFoldDB" id="A0A439CZN9"/>
<organism evidence="4 5">
    <name type="scientific">Xylaria grammica</name>
    <dbReference type="NCBI Taxonomy" id="363999"/>
    <lineage>
        <taxon>Eukaryota</taxon>
        <taxon>Fungi</taxon>
        <taxon>Dikarya</taxon>
        <taxon>Ascomycota</taxon>
        <taxon>Pezizomycotina</taxon>
        <taxon>Sordariomycetes</taxon>
        <taxon>Xylariomycetidae</taxon>
        <taxon>Xylariales</taxon>
        <taxon>Xylariaceae</taxon>
        <taxon>Xylaria</taxon>
    </lineage>
</organism>
<proteinExistence type="predicted"/>
<evidence type="ECO:0000256" key="2">
    <source>
        <dbReference type="ARBA" id="ARBA00023002"/>
    </source>
</evidence>
<reference evidence="4 5" key="1">
    <citation type="submission" date="2018-12" db="EMBL/GenBank/DDBJ databases">
        <title>Draft genome sequence of Xylaria grammica IHI A82.</title>
        <authorList>
            <person name="Buettner E."/>
            <person name="Kellner H."/>
        </authorList>
    </citation>
    <scope>NUCLEOTIDE SEQUENCE [LARGE SCALE GENOMIC DNA]</scope>
    <source>
        <strain evidence="4 5">IHI A82</strain>
    </source>
</reference>
<sequence length="299" mass="32041">MSSLTKVAIAGSTGSLGSVVLEKVLEAGFDVTVLTRQGGGHSFPPSVKVAEVDYDSLDSLTNALQGQDAVVSTIASAALSKQLLLVEAAVKAGVKRFIPSEFGSNTVHPKTSQLPSYADKVAIRKALEKEAEAGGITYTVVINGPFLDWGLQNGFVANVKARRFTLWNGGDQLFSATTLATIARAVAGVLKHPEETKNRAVYVQDAAVSSNQLLELGKKATGSDDWNVTHASLDDHVDQAWEELRKPQPNPAKFVTNFIMAAIWGEGYGSRFEKLDNELLGIEEMKEEDLLALVTKLAN</sequence>
<dbReference type="InterPro" id="IPR045312">
    <property type="entry name" value="PCBER-like"/>
</dbReference>
<dbReference type="Proteomes" id="UP000286045">
    <property type="component" value="Unassembled WGS sequence"/>
</dbReference>
<evidence type="ECO:0000313" key="4">
    <source>
        <dbReference type="EMBL" id="RWA07672.1"/>
    </source>
</evidence>
<keyword evidence="2" id="KW-0560">Oxidoreductase</keyword>
<accession>A0A439CZN9</accession>
<dbReference type="PANTHER" id="PTHR47706">
    <property type="entry name" value="NMRA-LIKE FAMILY PROTEIN"/>
    <property type="match status" value="1"/>
</dbReference>
<dbReference type="PANTHER" id="PTHR47706:SF1">
    <property type="entry name" value="CIPA-LIKE, PUTATIVE (AFU_ORTHOLOGUE AFUA_1G12460)-RELATED"/>
    <property type="match status" value="1"/>
</dbReference>
<dbReference type="InterPro" id="IPR036291">
    <property type="entry name" value="NAD(P)-bd_dom_sf"/>
</dbReference>
<dbReference type="Gene3D" id="3.40.50.720">
    <property type="entry name" value="NAD(P)-binding Rossmann-like Domain"/>
    <property type="match status" value="1"/>
</dbReference>
<dbReference type="STRING" id="363999.A0A439CZN9"/>
<dbReference type="EMBL" id="RYZI01000244">
    <property type="protein sequence ID" value="RWA07672.1"/>
    <property type="molecule type" value="Genomic_DNA"/>
</dbReference>
<dbReference type="GO" id="GO:0016491">
    <property type="term" value="F:oxidoreductase activity"/>
    <property type="evidence" value="ECO:0007669"/>
    <property type="project" value="UniProtKB-KW"/>
</dbReference>
<evidence type="ECO:0000256" key="1">
    <source>
        <dbReference type="ARBA" id="ARBA00022857"/>
    </source>
</evidence>
<dbReference type="Gene3D" id="3.90.25.10">
    <property type="entry name" value="UDP-galactose 4-epimerase, domain 1"/>
    <property type="match status" value="1"/>
</dbReference>
<feature type="domain" description="NmrA-like" evidence="3">
    <location>
        <begin position="6"/>
        <end position="223"/>
    </location>
</feature>
<dbReference type="InterPro" id="IPR051609">
    <property type="entry name" value="NmrA/Isoflavone_reductase-like"/>
</dbReference>
<name>A0A439CZN9_9PEZI</name>
<protein>
    <recommendedName>
        <fullName evidence="3">NmrA-like domain-containing protein</fullName>
    </recommendedName>
</protein>
<dbReference type="CDD" id="cd05259">
    <property type="entry name" value="PCBER_SDR_a"/>
    <property type="match status" value="1"/>
</dbReference>
<evidence type="ECO:0000259" key="3">
    <source>
        <dbReference type="Pfam" id="PF05368"/>
    </source>
</evidence>
<evidence type="ECO:0000313" key="5">
    <source>
        <dbReference type="Proteomes" id="UP000286045"/>
    </source>
</evidence>
<keyword evidence="5" id="KW-1185">Reference proteome</keyword>